<name>A0A6M3JRP7_9ZZZZ</name>
<dbReference type="AlphaFoldDB" id="A0A6M3JRP7"/>
<accession>A0A6M3JRP7</accession>
<gene>
    <name evidence="2" type="ORF">MM415A02660_0005</name>
    <name evidence="1" type="ORF">MM415B01042_0022</name>
</gene>
<dbReference type="EMBL" id="MT141967">
    <property type="protein sequence ID" value="QJA72633.1"/>
    <property type="molecule type" value="Genomic_DNA"/>
</dbReference>
<organism evidence="2">
    <name type="scientific">viral metagenome</name>
    <dbReference type="NCBI Taxonomy" id="1070528"/>
    <lineage>
        <taxon>unclassified sequences</taxon>
        <taxon>metagenomes</taxon>
        <taxon>organismal metagenomes</taxon>
    </lineage>
</organism>
<dbReference type="EMBL" id="MT141422">
    <property type="protein sequence ID" value="QJA60847.1"/>
    <property type="molecule type" value="Genomic_DNA"/>
</dbReference>
<evidence type="ECO:0000313" key="2">
    <source>
        <dbReference type="EMBL" id="QJA72633.1"/>
    </source>
</evidence>
<evidence type="ECO:0000313" key="1">
    <source>
        <dbReference type="EMBL" id="QJA60847.1"/>
    </source>
</evidence>
<proteinExistence type="predicted"/>
<reference evidence="2" key="1">
    <citation type="submission" date="2020-03" db="EMBL/GenBank/DDBJ databases">
        <title>The deep terrestrial virosphere.</title>
        <authorList>
            <person name="Holmfeldt K."/>
            <person name="Nilsson E."/>
            <person name="Simone D."/>
            <person name="Lopez-Fernandez M."/>
            <person name="Wu X."/>
            <person name="de Brujin I."/>
            <person name="Lundin D."/>
            <person name="Andersson A."/>
            <person name="Bertilsson S."/>
            <person name="Dopson M."/>
        </authorList>
    </citation>
    <scope>NUCLEOTIDE SEQUENCE</scope>
    <source>
        <strain evidence="2">MM415A02660</strain>
        <strain evidence="1">MM415B01042</strain>
    </source>
</reference>
<sequence>MIGGRLWDDLICVWRRDLGRTKFKIPKNKAIVMAKSSRGECRHVVSGAIKSFCKDKNICLTIAQKESLSKRIIGQLQETFARLYSDKIILDWLCSNRIDLNRLNGGLRSKVSELMDIQMEK</sequence>
<protein>
    <submittedName>
        <fullName evidence="2">Uncharacterized protein</fullName>
    </submittedName>
</protein>